<protein>
    <submittedName>
        <fullName evidence="1">Uncharacterized protein</fullName>
    </submittedName>
</protein>
<comment type="caution">
    <text evidence="1">The sequence shown here is derived from an EMBL/GenBank/DDBJ whole genome shotgun (WGS) entry which is preliminary data.</text>
</comment>
<name>A0A0M9FPM8_LEPPY</name>
<dbReference type="OrthoDB" id="271584at2759"/>
<dbReference type="RefSeq" id="XP_015651948.1">
    <property type="nucleotide sequence ID" value="XM_015809466.1"/>
</dbReference>
<gene>
    <name evidence="1" type="ORF">ABB37_09825</name>
</gene>
<organism evidence="1 2">
    <name type="scientific">Leptomonas pyrrhocoris</name>
    <name type="common">Firebug parasite</name>
    <dbReference type="NCBI Taxonomy" id="157538"/>
    <lineage>
        <taxon>Eukaryota</taxon>
        <taxon>Discoba</taxon>
        <taxon>Euglenozoa</taxon>
        <taxon>Kinetoplastea</taxon>
        <taxon>Metakinetoplastina</taxon>
        <taxon>Trypanosomatida</taxon>
        <taxon>Trypanosomatidae</taxon>
        <taxon>Leishmaniinae</taxon>
        <taxon>Leptomonas</taxon>
    </lineage>
</organism>
<reference evidence="1 2" key="1">
    <citation type="submission" date="2015-07" db="EMBL/GenBank/DDBJ databases">
        <title>High-quality genome of monoxenous trypanosomatid Leptomonas pyrrhocoris.</title>
        <authorList>
            <person name="Flegontov P."/>
            <person name="Butenko A."/>
            <person name="Firsov S."/>
            <person name="Vlcek C."/>
            <person name="Logacheva M.D."/>
            <person name="Field M."/>
            <person name="Filatov D."/>
            <person name="Flegontova O."/>
            <person name="Gerasimov E."/>
            <person name="Jackson A.P."/>
            <person name="Kelly S."/>
            <person name="Opperdoes F."/>
            <person name="O'Reilly A."/>
            <person name="Votypka J."/>
            <person name="Yurchenko V."/>
            <person name="Lukes J."/>
        </authorList>
    </citation>
    <scope>NUCLEOTIDE SEQUENCE [LARGE SCALE GENOMIC DNA]</scope>
    <source>
        <strain evidence="1">H10</strain>
    </source>
</reference>
<accession>A0A0M9FPM8</accession>
<dbReference type="AlphaFoldDB" id="A0A0M9FPM8"/>
<dbReference type="GeneID" id="26910108"/>
<dbReference type="VEuPathDB" id="TriTrypDB:LpyrH10_35_0400"/>
<keyword evidence="2" id="KW-1185">Reference proteome</keyword>
<dbReference type="EMBL" id="LGTL01000035">
    <property type="protein sequence ID" value="KPA73509.1"/>
    <property type="molecule type" value="Genomic_DNA"/>
</dbReference>
<dbReference type="RefSeq" id="XP_015651949.1">
    <property type="nucleotide sequence ID" value="XM_015809467.1"/>
</dbReference>
<dbReference type="EMBL" id="LGTL01000035">
    <property type="protein sequence ID" value="KPA73510.1"/>
    <property type="molecule type" value="Genomic_DNA"/>
</dbReference>
<dbReference type="OMA" id="RGGHPRN"/>
<evidence type="ECO:0000313" key="1">
    <source>
        <dbReference type="EMBL" id="KPA73510.1"/>
    </source>
</evidence>
<dbReference type="Proteomes" id="UP000037923">
    <property type="component" value="Unassembled WGS sequence"/>
</dbReference>
<evidence type="ECO:0000313" key="2">
    <source>
        <dbReference type="Proteomes" id="UP000037923"/>
    </source>
</evidence>
<proteinExistence type="predicted"/>
<sequence>MRHSFQRLCARNLFVAAATSVPAVVGTREDQATRMHQKCLDPQVPPSDLVRFSSALLPFIADGSIELRQQMQLLNALATRSVRHEGVIQKCLWDVFKAPLPCSSTTAFAPENESLSLMELSAYTSRAFRLMAEQQFLNDPQMTAIALGRCVELATHLTMRGVCDAYKGLRAVSHMFFSTADAAHHDSELAENMTMKEFYQNEDAPDARTLRNQPNLIDVLCGELEMQLHRCACVLGTSSDLAGGDHTQLVLSSDAAQTSISPPSSPSSVALGEPRCFLDVLDSLAVVGVQHASTLDCLASLVPRYRSSTSSGFFIHALHHAAQIDERVADPLAYEETASVQDARRHLTQRLSEEIQQMPGAAGYLRHNPSELLLLRRLFEREAVSAALSPELWDTVRTIRVAHRHTVAESQRSSRPTGKLFDKKYAIKVKPISVDNSETERFVPPEFKTWRSPAATPRREHPRNGRAPRRMAFGTRRISKNYIKDKRKKFCPAVF</sequence>